<keyword evidence="10 14" id="KW-1133">Transmembrane helix</keyword>
<comment type="subcellular location">
    <subcellularLocation>
        <location evidence="1 14">Endoplasmic reticulum membrane</location>
        <topology evidence="1 14">Multi-pass membrane protein</topology>
    </subcellularLocation>
</comment>
<feature type="compositionally biased region" description="Low complexity" evidence="15">
    <location>
        <begin position="57"/>
        <end position="67"/>
    </location>
</feature>
<evidence type="ECO:0000256" key="13">
    <source>
        <dbReference type="ARBA" id="ARBA00045102"/>
    </source>
</evidence>
<evidence type="ECO:0000256" key="7">
    <source>
        <dbReference type="ARBA" id="ARBA00022692"/>
    </source>
</evidence>
<dbReference type="PANTHER" id="PTHR10050">
    <property type="entry name" value="DOLICHYL-PHOSPHATE-MANNOSE--PROTEIN MANNOSYLTRANSFERASE"/>
    <property type="match status" value="1"/>
</dbReference>
<keyword evidence="7 14" id="KW-0812">Transmembrane</keyword>
<dbReference type="Pfam" id="PF02366">
    <property type="entry name" value="PMT"/>
    <property type="match status" value="1"/>
</dbReference>
<name>A0A9P6QTD3_9FUNG</name>
<dbReference type="Pfam" id="PF16192">
    <property type="entry name" value="PMT_4TMC"/>
    <property type="match status" value="1"/>
</dbReference>
<dbReference type="CDD" id="cd23284">
    <property type="entry name" value="beta-trefoil_MIR_PMT2-like"/>
    <property type="match status" value="1"/>
</dbReference>
<evidence type="ECO:0000256" key="15">
    <source>
        <dbReference type="SAM" id="MobiDB-lite"/>
    </source>
</evidence>
<evidence type="ECO:0000256" key="6">
    <source>
        <dbReference type="ARBA" id="ARBA00022679"/>
    </source>
</evidence>
<dbReference type="InterPro" id="IPR027005">
    <property type="entry name" value="PMT-like"/>
</dbReference>
<sequence>MYTSENIKRRNPVGSSFSRDQGHQQQQDDHHYNSQNENQNRASADPYGPNPLKPAFQQQQQHQQQHQSSVAAYGYRDHYQFGYAPPRKEYSANKYIRFYQENDYILIPTLLTLVSFWTRFRDIKSSDYVVWDEAHFGKFGSFYIKGDFYFDVHPPLGKMLVGLSGALAGYDGTFGFDSGAKYPDINYGFMRIFNAFFGAIMVPLAYWTSQELRMSQAACIFAAVLVLFDNAYLTISRFILLDSMLLAATCFVFFCLTRFRNERHDPFSLDWWLWLAMTGVAIGLVSSIKWVGLFVTALVGLNTIEELWDLFGDLSLPKTTYVKHWVARAACLIALPFSVYVASFALHFAILRNSGPGDAQMSSLFQAGLNGNDFRNNPLYVAYGSKVTIKNTGYGGGLLHSHVQTFPEGSGQQQVTCYHHKDNNNNWVIKNVKSEEVPEDAGSPRILRNGNLIRLGHEQTNRSLHSHRIKAPVTSAQWEVSGYGDDTTNDANDEWVIEVVDENSHHPKDGQLRSLSTTFRLRHRVLGCLLTAENVNLPQWGFRQIEVTCDTRNRTNSPHSIWNIEQHWNDNLPAGEGNLYKSKFWKDFWHLNVAMMTSNNALIPDPDKEDVLASNPSQWPLLAVGLRMCGWGDDAVKFYLLGNPIVWWGGTLSLGVFALTVCYYIVRRQRKFQDVTPMEWDQFLSAGKLLVGGWFLHYIPFCIMGRVTYLHHYFPALYFSLLLFSFVIDHFVNRPGVSRKVRNVVWAVAFTAVTFTFLFFWDVSYGIRGPAAETMTSRQWRGAWNIIDDHKPNTFI</sequence>
<dbReference type="AlphaFoldDB" id="A0A9P6QTD3"/>
<dbReference type="EC" id="2.4.1.109" evidence="4 14"/>
<evidence type="ECO:0000256" key="12">
    <source>
        <dbReference type="ARBA" id="ARBA00045085"/>
    </source>
</evidence>
<feature type="compositionally biased region" description="Polar residues" evidence="15">
    <location>
        <begin position="33"/>
        <end position="42"/>
    </location>
</feature>
<dbReference type="Gene3D" id="2.80.10.50">
    <property type="match status" value="1"/>
</dbReference>
<reference evidence="17" key="1">
    <citation type="journal article" date="2020" name="Fungal Divers.">
        <title>Resolving the Mortierellaceae phylogeny through synthesis of multi-gene phylogenetics and phylogenomics.</title>
        <authorList>
            <person name="Vandepol N."/>
            <person name="Liber J."/>
            <person name="Desiro A."/>
            <person name="Na H."/>
            <person name="Kennedy M."/>
            <person name="Barry K."/>
            <person name="Grigoriev I.V."/>
            <person name="Miller A.N."/>
            <person name="O'Donnell K."/>
            <person name="Stajich J.E."/>
            <person name="Bonito G."/>
        </authorList>
    </citation>
    <scope>NUCLEOTIDE SEQUENCE</scope>
    <source>
        <strain evidence="17">NVP60</strain>
    </source>
</reference>
<feature type="domain" description="MIR" evidence="16">
    <location>
        <begin position="444"/>
        <end position="500"/>
    </location>
</feature>
<evidence type="ECO:0000256" key="3">
    <source>
        <dbReference type="ARBA" id="ARBA00007222"/>
    </source>
</evidence>
<comment type="similarity">
    <text evidence="3 14">Belongs to the glycosyltransferase 39 family.</text>
</comment>
<dbReference type="GO" id="GO:0005789">
    <property type="term" value="C:endoplasmic reticulum membrane"/>
    <property type="evidence" value="ECO:0007669"/>
    <property type="project" value="UniProtKB-SubCell"/>
</dbReference>
<evidence type="ECO:0000313" key="18">
    <source>
        <dbReference type="Proteomes" id="UP000823405"/>
    </source>
</evidence>
<accession>A0A9P6QTD3</accession>
<evidence type="ECO:0000256" key="4">
    <source>
        <dbReference type="ARBA" id="ARBA00012839"/>
    </source>
</evidence>
<feature type="transmembrane region" description="Helical" evidence="14">
    <location>
        <begin position="713"/>
        <end position="732"/>
    </location>
</feature>
<gene>
    <name evidence="17" type="primary">PMT2_2</name>
    <name evidence="17" type="ORF">BGZ97_007078</name>
</gene>
<dbReference type="FunFam" id="2.80.10.50:FF:000012">
    <property type="entry name" value="Protein O-mannosyl-transferase 1"/>
    <property type="match status" value="1"/>
</dbReference>
<evidence type="ECO:0000256" key="5">
    <source>
        <dbReference type="ARBA" id="ARBA00022676"/>
    </source>
</evidence>
<keyword evidence="11 14" id="KW-0472">Membrane</keyword>
<evidence type="ECO:0000256" key="11">
    <source>
        <dbReference type="ARBA" id="ARBA00023136"/>
    </source>
</evidence>
<evidence type="ECO:0000259" key="16">
    <source>
        <dbReference type="PROSITE" id="PS50919"/>
    </source>
</evidence>
<comment type="catalytic activity">
    <reaction evidence="12 14">
        <text>a di-trans,poly-cis-dolichyl beta-D-mannosyl phosphate + L-threonyl-[protein] = 3-O-(alpha-D-mannosyl)-L-threonyl-[protein] + a di-trans,poly-cis-dolichyl phosphate + H(+)</text>
        <dbReference type="Rhea" id="RHEA:53396"/>
        <dbReference type="Rhea" id="RHEA-COMP:11060"/>
        <dbReference type="Rhea" id="RHEA-COMP:13547"/>
        <dbReference type="Rhea" id="RHEA-COMP:19498"/>
        <dbReference type="Rhea" id="RHEA-COMP:19501"/>
        <dbReference type="ChEBI" id="CHEBI:15378"/>
        <dbReference type="ChEBI" id="CHEBI:30013"/>
        <dbReference type="ChEBI" id="CHEBI:57683"/>
        <dbReference type="ChEBI" id="CHEBI:58211"/>
        <dbReference type="ChEBI" id="CHEBI:137323"/>
        <dbReference type="EC" id="2.4.1.109"/>
    </reaction>
</comment>
<dbReference type="PANTHER" id="PTHR10050:SF46">
    <property type="entry name" value="PROTEIN O-MANNOSYL-TRANSFERASE 2"/>
    <property type="match status" value="1"/>
</dbReference>
<dbReference type="Pfam" id="PF02815">
    <property type="entry name" value="MIR"/>
    <property type="match status" value="1"/>
</dbReference>
<dbReference type="EMBL" id="JAAAIN010003133">
    <property type="protein sequence ID" value="KAG0287511.1"/>
    <property type="molecule type" value="Genomic_DNA"/>
</dbReference>
<feature type="domain" description="MIR" evidence="16">
    <location>
        <begin position="509"/>
        <end position="567"/>
    </location>
</feature>
<evidence type="ECO:0000256" key="1">
    <source>
        <dbReference type="ARBA" id="ARBA00004477"/>
    </source>
</evidence>
<comment type="function">
    <text evidence="14">Transfers mannose from Dol-P-mannose to Ser or Thr residues on proteins.</text>
</comment>
<feature type="compositionally biased region" description="Basic and acidic residues" evidence="15">
    <location>
        <begin position="20"/>
        <end position="32"/>
    </location>
</feature>
<feature type="transmembrane region" description="Helical" evidence="14">
    <location>
        <begin position="325"/>
        <end position="350"/>
    </location>
</feature>
<evidence type="ECO:0000256" key="2">
    <source>
        <dbReference type="ARBA" id="ARBA00004922"/>
    </source>
</evidence>
<feature type="transmembrane region" description="Helical" evidence="14">
    <location>
        <begin position="239"/>
        <end position="259"/>
    </location>
</feature>
<keyword evidence="6 14" id="KW-0808">Transferase</keyword>
<comment type="pathway">
    <text evidence="2 14">Protein modification; protein glycosylation.</text>
</comment>
<dbReference type="InterPro" id="IPR016093">
    <property type="entry name" value="MIR_motif"/>
</dbReference>
<evidence type="ECO:0000256" key="10">
    <source>
        <dbReference type="ARBA" id="ARBA00022989"/>
    </source>
</evidence>
<comment type="caution">
    <text evidence="17">The sequence shown here is derived from an EMBL/GenBank/DDBJ whole genome shotgun (WGS) entry which is preliminary data.</text>
</comment>
<evidence type="ECO:0000256" key="8">
    <source>
        <dbReference type="ARBA" id="ARBA00022737"/>
    </source>
</evidence>
<feature type="transmembrane region" description="Helical" evidence="14">
    <location>
        <begin position="744"/>
        <end position="761"/>
    </location>
</feature>
<dbReference type="SMART" id="SM00472">
    <property type="entry name" value="MIR"/>
    <property type="match status" value="3"/>
</dbReference>
<keyword evidence="9 14" id="KW-0256">Endoplasmic reticulum</keyword>
<proteinExistence type="inferred from homology"/>
<dbReference type="SUPFAM" id="SSF82109">
    <property type="entry name" value="MIR domain"/>
    <property type="match status" value="1"/>
</dbReference>
<keyword evidence="5 14" id="KW-0328">Glycosyltransferase</keyword>
<comment type="catalytic activity">
    <reaction evidence="13 14">
        <text>a di-trans,poly-cis-dolichyl beta-D-mannosyl phosphate + L-seryl-[protein] = 3-O-(alpha-D-mannosyl)-L-seryl-[protein] + a di-trans,poly-cis-dolichyl phosphate + H(+)</text>
        <dbReference type="Rhea" id="RHEA:17377"/>
        <dbReference type="Rhea" id="RHEA-COMP:9863"/>
        <dbReference type="Rhea" id="RHEA-COMP:13546"/>
        <dbReference type="Rhea" id="RHEA-COMP:19498"/>
        <dbReference type="Rhea" id="RHEA-COMP:19501"/>
        <dbReference type="ChEBI" id="CHEBI:15378"/>
        <dbReference type="ChEBI" id="CHEBI:29999"/>
        <dbReference type="ChEBI" id="CHEBI:57683"/>
        <dbReference type="ChEBI" id="CHEBI:58211"/>
        <dbReference type="ChEBI" id="CHEBI:137321"/>
        <dbReference type="EC" id="2.4.1.109"/>
    </reaction>
</comment>
<evidence type="ECO:0000256" key="9">
    <source>
        <dbReference type="ARBA" id="ARBA00022824"/>
    </source>
</evidence>
<dbReference type="Proteomes" id="UP000823405">
    <property type="component" value="Unassembled WGS sequence"/>
</dbReference>
<evidence type="ECO:0000256" key="14">
    <source>
        <dbReference type="RuleBase" id="RU367007"/>
    </source>
</evidence>
<feature type="transmembrane region" description="Helical" evidence="14">
    <location>
        <begin position="687"/>
        <end position="707"/>
    </location>
</feature>
<dbReference type="InterPro" id="IPR036300">
    <property type="entry name" value="MIR_dom_sf"/>
</dbReference>
<evidence type="ECO:0000313" key="17">
    <source>
        <dbReference type="EMBL" id="KAG0287511.1"/>
    </source>
</evidence>
<feature type="transmembrane region" description="Helical" evidence="14">
    <location>
        <begin position="188"/>
        <end position="208"/>
    </location>
</feature>
<feature type="transmembrane region" description="Helical" evidence="14">
    <location>
        <begin position="645"/>
        <end position="666"/>
    </location>
</feature>
<dbReference type="InterPro" id="IPR003342">
    <property type="entry name" value="ArnT-like_N"/>
</dbReference>
<dbReference type="PROSITE" id="PS50919">
    <property type="entry name" value="MIR"/>
    <property type="match status" value="3"/>
</dbReference>
<feature type="domain" description="MIR" evidence="16">
    <location>
        <begin position="378"/>
        <end position="432"/>
    </location>
</feature>
<organism evidence="17 18">
    <name type="scientific">Linnemannia gamsii</name>
    <dbReference type="NCBI Taxonomy" id="64522"/>
    <lineage>
        <taxon>Eukaryota</taxon>
        <taxon>Fungi</taxon>
        <taxon>Fungi incertae sedis</taxon>
        <taxon>Mucoromycota</taxon>
        <taxon>Mortierellomycotina</taxon>
        <taxon>Mortierellomycetes</taxon>
        <taxon>Mortierellales</taxon>
        <taxon>Mortierellaceae</taxon>
        <taxon>Linnemannia</taxon>
    </lineage>
</organism>
<feature type="transmembrane region" description="Helical" evidence="14">
    <location>
        <begin position="214"/>
        <end position="232"/>
    </location>
</feature>
<feature type="region of interest" description="Disordered" evidence="15">
    <location>
        <begin position="1"/>
        <end position="69"/>
    </location>
</feature>
<dbReference type="OrthoDB" id="292747at2759"/>
<protein>
    <recommendedName>
        <fullName evidence="4 14">Dolichyl-phosphate-mannose--protein mannosyltransferase</fullName>
        <ecNumber evidence="4 14">2.4.1.109</ecNumber>
    </recommendedName>
</protein>
<dbReference type="GO" id="GO:0004169">
    <property type="term" value="F:dolichyl-phosphate-mannose-protein mannosyltransferase activity"/>
    <property type="evidence" value="ECO:0007669"/>
    <property type="project" value="UniProtKB-UniRule"/>
</dbReference>
<keyword evidence="8" id="KW-0677">Repeat</keyword>
<keyword evidence="18" id="KW-1185">Reference proteome</keyword>
<feature type="transmembrane region" description="Helical" evidence="14">
    <location>
        <begin position="271"/>
        <end position="304"/>
    </location>
</feature>
<dbReference type="InterPro" id="IPR032421">
    <property type="entry name" value="PMT_4TMC"/>
</dbReference>